<protein>
    <submittedName>
        <fullName evidence="2">Retrovirus-related pol polyprotein from transposon TNT 1-94</fullName>
    </submittedName>
</protein>
<evidence type="ECO:0000313" key="3">
    <source>
        <dbReference type="Proteomes" id="UP001151760"/>
    </source>
</evidence>
<name>A0ABQ5GK98_9ASTR</name>
<keyword evidence="3" id="KW-1185">Reference proteome</keyword>
<gene>
    <name evidence="2" type="ORF">Tco_1042097</name>
</gene>
<comment type="caution">
    <text evidence="2">The sequence shown here is derived from an EMBL/GenBank/DDBJ whole genome shotgun (WGS) entry which is preliminary data.</text>
</comment>
<accession>A0ABQ5GK98</accession>
<organism evidence="2 3">
    <name type="scientific">Tanacetum coccineum</name>
    <dbReference type="NCBI Taxonomy" id="301880"/>
    <lineage>
        <taxon>Eukaryota</taxon>
        <taxon>Viridiplantae</taxon>
        <taxon>Streptophyta</taxon>
        <taxon>Embryophyta</taxon>
        <taxon>Tracheophyta</taxon>
        <taxon>Spermatophyta</taxon>
        <taxon>Magnoliopsida</taxon>
        <taxon>eudicotyledons</taxon>
        <taxon>Gunneridae</taxon>
        <taxon>Pentapetalae</taxon>
        <taxon>asterids</taxon>
        <taxon>campanulids</taxon>
        <taxon>Asterales</taxon>
        <taxon>Asteraceae</taxon>
        <taxon>Asteroideae</taxon>
        <taxon>Anthemideae</taxon>
        <taxon>Anthemidinae</taxon>
        <taxon>Tanacetum</taxon>
    </lineage>
</organism>
<reference evidence="2" key="1">
    <citation type="journal article" date="2022" name="Int. J. Mol. Sci.">
        <title>Draft Genome of Tanacetum Coccineum: Genomic Comparison of Closely Related Tanacetum-Family Plants.</title>
        <authorList>
            <person name="Yamashiro T."/>
            <person name="Shiraishi A."/>
            <person name="Nakayama K."/>
            <person name="Satake H."/>
        </authorList>
    </citation>
    <scope>NUCLEOTIDE SEQUENCE</scope>
</reference>
<evidence type="ECO:0000313" key="2">
    <source>
        <dbReference type="EMBL" id="GJT75372.1"/>
    </source>
</evidence>
<feature type="region of interest" description="Disordered" evidence="1">
    <location>
        <begin position="162"/>
        <end position="216"/>
    </location>
</feature>
<feature type="compositionally biased region" description="Polar residues" evidence="1">
    <location>
        <begin position="175"/>
        <end position="200"/>
    </location>
</feature>
<sequence>MLDTVGGAKEWITSLGYEARGGCVPEGGGAMMGEGNVLEQGVVRWMPLTIDLFSEDKDKVEQDMDEIETINIELEHNLKGQIQEKVFVTTTLQNELRRLKGKNVLDNATTITNATTIAPGMFKLDIEPISHRLKNNRDAHEDYLKKTIENTDTIHGLIERARKQNPSEPLLDSASIDSKSQPSGNTKNNRILRPTSSNMKNKVEDHPRSVKSKSNKMNRGVETICNADVKHSMLNANSELICATCNKCMFEAIHDVCVLDFVKDVNARSKCCPDCSLVSGLWMLQAYDREPLNLINYVYKFLGTAKAVATSCYTQNQSLIRERHKKTPYELLQNKKPDLSYLYVFGALCYPTNDSEDLGKLQPKSRYWNLHRLCSSRPM</sequence>
<evidence type="ECO:0000256" key="1">
    <source>
        <dbReference type="SAM" id="MobiDB-lite"/>
    </source>
</evidence>
<reference evidence="2" key="2">
    <citation type="submission" date="2022-01" db="EMBL/GenBank/DDBJ databases">
        <authorList>
            <person name="Yamashiro T."/>
            <person name="Shiraishi A."/>
            <person name="Satake H."/>
            <person name="Nakayama K."/>
        </authorList>
    </citation>
    <scope>NUCLEOTIDE SEQUENCE</scope>
</reference>
<dbReference type="Proteomes" id="UP001151760">
    <property type="component" value="Unassembled WGS sequence"/>
</dbReference>
<dbReference type="EMBL" id="BQNB010018524">
    <property type="protein sequence ID" value="GJT75372.1"/>
    <property type="molecule type" value="Genomic_DNA"/>
</dbReference>
<proteinExistence type="predicted"/>